<dbReference type="GO" id="GO:0016787">
    <property type="term" value="F:hydrolase activity"/>
    <property type="evidence" value="ECO:0007669"/>
    <property type="project" value="UniProtKB-KW"/>
</dbReference>
<dbReference type="OMA" id="SKMESNW"/>
<dbReference type="InterPro" id="IPR016035">
    <property type="entry name" value="Acyl_Trfase/lysoPLipase"/>
</dbReference>
<comment type="caution">
    <text evidence="8">The sequence shown here is derived from an EMBL/GenBank/DDBJ whole genome shotgun (WGS) entry which is preliminary data.</text>
</comment>
<comment type="function">
    <text evidence="6">Lipolytic acyl hydrolase (LAH).</text>
</comment>
<sequence length="348" mass="37965">MALLEGMEAEDIFNQLSFRIFSKMESNWLLGLNEKKLWIPQLLQELVAENPMPMQSGRGKACILSIDGGGMRGIIAARALAYLEEALKRKSGNPDAAIADYFDVAAGTGSGGILTTMLFASDGAEAKRPLFSAEDAWKLLAESAEKMFRPSGIISKLLGKAPSCSTKSLERVLKTWFVKGDGKCLSLKDTIKPVLIPCYDLATAAPFLFSRADALETDNYDFNLWEVCRATAATPGFFRPMSMTSVDGNTPCTALDGGLVMNNPAVAAITHVLHNKQEFPSVDGVEDLLVLSLGTGQFDRSNARVRKSMKPVMDIVLDGRFRHCRSCHRHGFRRPQPAKLCPRAGKSS</sequence>
<reference evidence="8 9" key="1">
    <citation type="journal article" date="2021" name="Nat. Plants">
        <title>The Taxus genome provides insights into paclitaxel biosynthesis.</title>
        <authorList>
            <person name="Xiong X."/>
            <person name="Gou J."/>
            <person name="Liao Q."/>
            <person name="Li Y."/>
            <person name="Zhou Q."/>
            <person name="Bi G."/>
            <person name="Li C."/>
            <person name="Du R."/>
            <person name="Wang X."/>
            <person name="Sun T."/>
            <person name="Guo L."/>
            <person name="Liang H."/>
            <person name="Lu P."/>
            <person name="Wu Y."/>
            <person name="Zhang Z."/>
            <person name="Ro D.K."/>
            <person name="Shang Y."/>
            <person name="Huang S."/>
            <person name="Yan J."/>
        </authorList>
    </citation>
    <scope>NUCLEOTIDE SEQUENCE [LARGE SCALE GENOMIC DNA]</scope>
    <source>
        <strain evidence="8">Ta-2019</strain>
    </source>
</reference>
<dbReference type="PANTHER" id="PTHR32241:SF3">
    <property type="entry name" value="PATATIN-LIKE PROTEIN 6"/>
    <property type="match status" value="1"/>
</dbReference>
<evidence type="ECO:0000256" key="5">
    <source>
        <dbReference type="PROSITE-ProRule" id="PRU01161"/>
    </source>
</evidence>
<evidence type="ECO:0000259" key="7">
    <source>
        <dbReference type="PROSITE" id="PS51635"/>
    </source>
</evidence>
<dbReference type="Proteomes" id="UP000824469">
    <property type="component" value="Unassembled WGS sequence"/>
</dbReference>
<dbReference type="PROSITE" id="PS51635">
    <property type="entry name" value="PNPLA"/>
    <property type="match status" value="1"/>
</dbReference>
<feature type="short sequence motif" description="GXGXXG" evidence="5">
    <location>
        <begin position="68"/>
        <end position="73"/>
    </location>
</feature>
<comment type="domain">
    <text evidence="6">The nitrogen atoms of the two glycine residues in the GGXR motif define the oxyanion hole, and stabilize the oxyanion that forms during the nucleophilic attack by the catalytic serine during substrate cleavage.</text>
</comment>
<dbReference type="SUPFAM" id="SSF52151">
    <property type="entry name" value="FabD/lysophospholipase-like"/>
    <property type="match status" value="1"/>
</dbReference>
<keyword evidence="9" id="KW-1185">Reference proteome</keyword>
<evidence type="ECO:0000313" key="9">
    <source>
        <dbReference type="Proteomes" id="UP000824469"/>
    </source>
</evidence>
<dbReference type="PANTHER" id="PTHR32241">
    <property type="entry name" value="PATATIN-LIKE PROTEIN 6"/>
    <property type="match status" value="1"/>
</dbReference>
<dbReference type="CDD" id="cd07199">
    <property type="entry name" value="Pat17_PNPLA8_PNPLA9_like"/>
    <property type="match status" value="1"/>
</dbReference>
<evidence type="ECO:0000256" key="6">
    <source>
        <dbReference type="RuleBase" id="RU361262"/>
    </source>
</evidence>
<dbReference type="Gene3D" id="3.40.1090.10">
    <property type="entry name" value="Cytosolic phospholipase A2 catalytic domain"/>
    <property type="match status" value="1"/>
</dbReference>
<dbReference type="EMBL" id="JAHRHJ020000262">
    <property type="protein sequence ID" value="KAH9294258.1"/>
    <property type="molecule type" value="Genomic_DNA"/>
</dbReference>
<dbReference type="AlphaFoldDB" id="A0AA38CDL6"/>
<feature type="domain" description="PNPLA" evidence="7">
    <location>
        <begin position="64"/>
        <end position="269"/>
    </location>
</feature>
<keyword evidence="3 6" id="KW-0442">Lipid degradation</keyword>
<gene>
    <name evidence="8" type="ORF">KI387_040537</name>
</gene>
<evidence type="ECO:0000256" key="4">
    <source>
        <dbReference type="ARBA" id="ARBA00023098"/>
    </source>
</evidence>
<dbReference type="GO" id="GO:0016042">
    <property type="term" value="P:lipid catabolic process"/>
    <property type="evidence" value="ECO:0007669"/>
    <property type="project" value="UniProtKB-KW"/>
</dbReference>
<dbReference type="Pfam" id="PF01734">
    <property type="entry name" value="Patatin"/>
    <property type="match status" value="1"/>
</dbReference>
<accession>A0AA38CDL6</accession>
<comment type="caution">
    <text evidence="5">Lacks conserved residue(s) required for the propagation of feature annotation.</text>
</comment>
<evidence type="ECO:0000256" key="2">
    <source>
        <dbReference type="ARBA" id="ARBA00022801"/>
    </source>
</evidence>
<evidence type="ECO:0000256" key="1">
    <source>
        <dbReference type="ARBA" id="ARBA00010240"/>
    </source>
</evidence>
<protein>
    <recommendedName>
        <fullName evidence="6">Patatin</fullName>
        <ecNumber evidence="6">3.1.1.-</ecNumber>
    </recommendedName>
</protein>
<dbReference type="InterPro" id="IPR002641">
    <property type="entry name" value="PNPLA_dom"/>
</dbReference>
<comment type="similarity">
    <text evidence="1 6">Belongs to the patatin family.</text>
</comment>
<proteinExistence type="inferred from homology"/>
<feature type="short sequence motif" description="DGA/G" evidence="5">
    <location>
        <begin position="256"/>
        <end position="258"/>
    </location>
</feature>
<name>A0AA38CDL6_TAXCH</name>
<dbReference type="EC" id="3.1.1.-" evidence="6"/>
<evidence type="ECO:0000256" key="3">
    <source>
        <dbReference type="ARBA" id="ARBA00022963"/>
    </source>
</evidence>
<evidence type="ECO:0000313" key="8">
    <source>
        <dbReference type="EMBL" id="KAH9294258.1"/>
    </source>
</evidence>
<organism evidence="8 9">
    <name type="scientific">Taxus chinensis</name>
    <name type="common">Chinese yew</name>
    <name type="synonym">Taxus wallichiana var. chinensis</name>
    <dbReference type="NCBI Taxonomy" id="29808"/>
    <lineage>
        <taxon>Eukaryota</taxon>
        <taxon>Viridiplantae</taxon>
        <taxon>Streptophyta</taxon>
        <taxon>Embryophyta</taxon>
        <taxon>Tracheophyta</taxon>
        <taxon>Spermatophyta</taxon>
        <taxon>Pinopsida</taxon>
        <taxon>Pinidae</taxon>
        <taxon>Conifers II</taxon>
        <taxon>Cupressales</taxon>
        <taxon>Taxaceae</taxon>
        <taxon>Taxus</taxon>
    </lineage>
</organism>
<keyword evidence="2 6" id="KW-0378">Hydrolase</keyword>
<keyword evidence="4 6" id="KW-0443">Lipid metabolism</keyword>